<name>A0A7N2LUJ6_QUELO</name>
<keyword evidence="1" id="KW-0472">Membrane</keyword>
<dbReference type="Proteomes" id="UP000594261">
    <property type="component" value="Chromosome 6"/>
</dbReference>
<accession>A0A7N2LUJ6</accession>
<dbReference type="OMA" id="TFRIVIG"/>
<organism evidence="2 3">
    <name type="scientific">Quercus lobata</name>
    <name type="common">Valley oak</name>
    <dbReference type="NCBI Taxonomy" id="97700"/>
    <lineage>
        <taxon>Eukaryota</taxon>
        <taxon>Viridiplantae</taxon>
        <taxon>Streptophyta</taxon>
        <taxon>Embryophyta</taxon>
        <taxon>Tracheophyta</taxon>
        <taxon>Spermatophyta</taxon>
        <taxon>Magnoliopsida</taxon>
        <taxon>eudicotyledons</taxon>
        <taxon>Gunneridae</taxon>
        <taxon>Pentapetalae</taxon>
        <taxon>rosids</taxon>
        <taxon>fabids</taxon>
        <taxon>Fagales</taxon>
        <taxon>Fagaceae</taxon>
        <taxon>Quercus</taxon>
    </lineage>
</organism>
<protein>
    <recommendedName>
        <fullName evidence="4">Low-density receptor-like protein</fullName>
    </recommendedName>
</protein>
<reference evidence="2" key="2">
    <citation type="submission" date="2021-01" db="UniProtKB">
        <authorList>
            <consortium name="EnsemblPlants"/>
        </authorList>
    </citation>
    <scope>IDENTIFICATION</scope>
</reference>
<evidence type="ECO:0000256" key="1">
    <source>
        <dbReference type="SAM" id="Phobius"/>
    </source>
</evidence>
<dbReference type="InParanoid" id="A0A7N2LUJ6"/>
<keyword evidence="1" id="KW-0812">Transmembrane</keyword>
<dbReference type="Gramene" id="QL06p006592:mrna">
    <property type="protein sequence ID" value="QL06p006592:mrna"/>
    <property type="gene ID" value="QL06p006592"/>
</dbReference>
<keyword evidence="1" id="KW-1133">Transmembrane helix</keyword>
<proteinExistence type="predicted"/>
<keyword evidence="3" id="KW-1185">Reference proteome</keyword>
<evidence type="ECO:0000313" key="2">
    <source>
        <dbReference type="EnsemblPlants" id="QL06p006592:mrna"/>
    </source>
</evidence>
<dbReference type="AlphaFoldDB" id="A0A7N2LUJ6"/>
<dbReference type="EnsemblPlants" id="QL06p006592:mrna">
    <property type="protein sequence ID" value="QL06p006592:mrna"/>
    <property type="gene ID" value="QL06p006592"/>
</dbReference>
<feature type="transmembrane region" description="Helical" evidence="1">
    <location>
        <begin position="12"/>
        <end position="31"/>
    </location>
</feature>
<sequence length="89" mass="10207">MASSTAKVSFRIVMVILLLLVLFYVGRPLYWKISATVHDIRHNKQTVKQGLSQIVLEAQKSVGWYHDESDSGVREDRVATTRRFLGKLF</sequence>
<dbReference type="EMBL" id="LRBV02000006">
    <property type="status" value="NOT_ANNOTATED_CDS"/>
    <property type="molecule type" value="Genomic_DNA"/>
</dbReference>
<evidence type="ECO:0008006" key="4">
    <source>
        <dbReference type="Google" id="ProtNLM"/>
    </source>
</evidence>
<evidence type="ECO:0000313" key="3">
    <source>
        <dbReference type="Proteomes" id="UP000594261"/>
    </source>
</evidence>
<reference evidence="2 3" key="1">
    <citation type="journal article" date="2016" name="G3 (Bethesda)">
        <title>First Draft Assembly and Annotation of the Genome of a California Endemic Oak Quercus lobata Nee (Fagaceae).</title>
        <authorList>
            <person name="Sork V.L."/>
            <person name="Fitz-Gibbon S.T."/>
            <person name="Puiu D."/>
            <person name="Crepeau M."/>
            <person name="Gugger P.F."/>
            <person name="Sherman R."/>
            <person name="Stevens K."/>
            <person name="Langley C.H."/>
            <person name="Pellegrini M."/>
            <person name="Salzberg S.L."/>
        </authorList>
    </citation>
    <scope>NUCLEOTIDE SEQUENCE [LARGE SCALE GENOMIC DNA]</scope>
    <source>
        <strain evidence="2 3">cv. SW786</strain>
    </source>
</reference>
<dbReference type="FunCoup" id="A0A7N2LUJ6">
    <property type="interactions" value="76"/>
</dbReference>